<dbReference type="EMBL" id="QXFV01001112">
    <property type="protein sequence ID" value="KAE9014828.1"/>
    <property type="molecule type" value="Genomic_DNA"/>
</dbReference>
<reference evidence="5 7" key="1">
    <citation type="submission" date="2018-09" db="EMBL/GenBank/DDBJ databases">
        <title>Genomic investigation of the strawberry pathogen Phytophthora fragariae indicates pathogenicity is determined by transcriptional variation in three key races.</title>
        <authorList>
            <person name="Adams T.M."/>
            <person name="Armitage A.D."/>
            <person name="Sobczyk M.K."/>
            <person name="Bates H.J."/>
            <person name="Dunwell J.M."/>
            <person name="Nellist C.F."/>
            <person name="Harrison R.J."/>
        </authorList>
    </citation>
    <scope>NUCLEOTIDE SEQUENCE [LARGE SCALE GENOMIC DNA]</scope>
    <source>
        <strain evidence="3 5">SCRP249</strain>
        <strain evidence="2 7">SCRP324</strain>
        <strain evidence="4 6">SCRP333</strain>
    </source>
</reference>
<organism evidence="2 7">
    <name type="scientific">Phytophthora rubi</name>
    <dbReference type="NCBI Taxonomy" id="129364"/>
    <lineage>
        <taxon>Eukaryota</taxon>
        <taxon>Sar</taxon>
        <taxon>Stramenopiles</taxon>
        <taxon>Oomycota</taxon>
        <taxon>Peronosporomycetes</taxon>
        <taxon>Peronosporales</taxon>
        <taxon>Peronosporaceae</taxon>
        <taxon>Phytophthora</taxon>
    </lineage>
</organism>
<feature type="compositionally biased region" description="Polar residues" evidence="1">
    <location>
        <begin position="108"/>
        <end position="118"/>
    </location>
</feature>
<dbReference type="OrthoDB" id="122381at2759"/>
<feature type="region of interest" description="Disordered" evidence="1">
    <location>
        <begin position="1"/>
        <end position="57"/>
    </location>
</feature>
<evidence type="ECO:0000313" key="2">
    <source>
        <dbReference type="EMBL" id="KAE9009463.1"/>
    </source>
</evidence>
<accession>A0A6A3L129</accession>
<feature type="region of interest" description="Disordered" evidence="1">
    <location>
        <begin position="99"/>
        <end position="138"/>
    </location>
</feature>
<dbReference type="EMBL" id="QXFU01001146">
    <property type="protein sequence ID" value="KAE9009463.1"/>
    <property type="molecule type" value="Genomic_DNA"/>
</dbReference>
<evidence type="ECO:0008006" key="8">
    <source>
        <dbReference type="Google" id="ProtNLM"/>
    </source>
</evidence>
<protein>
    <recommendedName>
        <fullName evidence="8">OTU domain-containing protein</fullName>
    </recommendedName>
</protein>
<comment type="caution">
    <text evidence="2">The sequence shown here is derived from an EMBL/GenBank/DDBJ whole genome shotgun (WGS) entry which is preliminary data.</text>
</comment>
<proteinExistence type="predicted"/>
<dbReference type="Proteomes" id="UP000429607">
    <property type="component" value="Unassembled WGS sequence"/>
</dbReference>
<feature type="region of interest" description="Disordered" evidence="1">
    <location>
        <begin position="269"/>
        <end position="290"/>
    </location>
</feature>
<dbReference type="Proteomes" id="UP000435112">
    <property type="component" value="Unassembled WGS sequence"/>
</dbReference>
<feature type="compositionally biased region" description="Basic residues" evidence="1">
    <location>
        <begin position="270"/>
        <end position="282"/>
    </location>
</feature>
<evidence type="ECO:0000313" key="5">
    <source>
        <dbReference type="Proteomes" id="UP000429607"/>
    </source>
</evidence>
<feature type="region of interest" description="Disordered" evidence="1">
    <location>
        <begin position="320"/>
        <end position="359"/>
    </location>
</feature>
<feature type="region of interest" description="Disordered" evidence="1">
    <location>
        <begin position="698"/>
        <end position="747"/>
    </location>
</feature>
<feature type="region of interest" description="Disordered" evidence="1">
    <location>
        <begin position="175"/>
        <end position="251"/>
    </location>
</feature>
<evidence type="ECO:0000313" key="6">
    <source>
        <dbReference type="Proteomes" id="UP000434957"/>
    </source>
</evidence>
<feature type="compositionally biased region" description="Basic and acidic residues" evidence="1">
    <location>
        <begin position="341"/>
        <end position="359"/>
    </location>
</feature>
<feature type="compositionally biased region" description="Polar residues" evidence="1">
    <location>
        <begin position="699"/>
        <end position="714"/>
    </location>
</feature>
<evidence type="ECO:0000313" key="3">
    <source>
        <dbReference type="EMBL" id="KAE9014828.1"/>
    </source>
</evidence>
<keyword evidence="6" id="KW-1185">Reference proteome</keyword>
<name>A0A6A3L129_9STRA</name>
<evidence type="ECO:0000313" key="7">
    <source>
        <dbReference type="Proteomes" id="UP000435112"/>
    </source>
</evidence>
<feature type="compositionally biased region" description="Basic and acidic residues" evidence="1">
    <location>
        <begin position="207"/>
        <end position="224"/>
    </location>
</feature>
<sequence>MTVGCLSKRDNATKSNSTADMSGKLSLPPEWGQSVNSASGAPKEDNKASHDAPATSIGKYMVSTEETKQKILEQHAKVVTGGTPTQCVDAKTAGIAEEKEATRAKQVQPDTTNVSKNTNFVEEEQPEVNQPEDSPGWGLHELYEEHKTESDSPSEWMADVEMETVGCEGQRNSEYAEGVTEAKKNQTQQRAGRKEWGRGRSPTARSRRMDKTKKDLQADFKKSSQDAAQRMSTGGRKGSLSPKRKAAAHWTADRNQDMLEELIGTAQIPRQHRTARSLSPKRRTTEATRRGEKMTMQKFIYQYMTDITGTVETKQADCNAKEQEARPTIPEGQDQQVRGSMPERTDREANEERSNIDQEDQDCRVTHVSPPTDRGAPLDDWLGILGGKVVDVAANGQCGWIAFYAALYNIEEGLVEVTKAVADSANLLKKRVINSMIANIVDEIKSHPHELQSELRASGCHAEVNGGLDEQMCALVNHLVAQRDKPVKAKAPLHFWVRPAHIRAMAQFAREALYVLDVQEDDQARVQAYAYHDIRDAQDKDIEVGTVCPVPTEQAMALLRDLTAAGITPPVMVLRWRGGGNHFQAVHYPSASHDHYAENIAKLAEARNEILMEHGWKKLDPIEYDEEKTAKEATQVLKAVKKAAKAATQTAESVQGEYRQEFERGTANRKSIGTEVRELLATCDGPPQQAEIRSLQVLPRQQSVKESTPSSREVASTAIEVRNSESTTGNHDDETGGNSTELPEIST</sequence>
<evidence type="ECO:0000256" key="1">
    <source>
        <dbReference type="SAM" id="MobiDB-lite"/>
    </source>
</evidence>
<dbReference type="Proteomes" id="UP000434957">
    <property type="component" value="Unassembled WGS sequence"/>
</dbReference>
<dbReference type="AlphaFoldDB" id="A0A6A3L129"/>
<dbReference type="EMBL" id="QXFT01001733">
    <property type="protein sequence ID" value="KAE9311552.1"/>
    <property type="molecule type" value="Genomic_DNA"/>
</dbReference>
<gene>
    <name evidence="3" type="ORF">PR001_g15041</name>
    <name evidence="2" type="ORF">PR002_g15612</name>
    <name evidence="4" type="ORF">PR003_g19978</name>
</gene>
<feature type="compositionally biased region" description="Polar residues" evidence="1">
    <location>
        <begin position="736"/>
        <end position="747"/>
    </location>
</feature>
<evidence type="ECO:0000313" key="4">
    <source>
        <dbReference type="EMBL" id="KAE9311552.1"/>
    </source>
</evidence>